<dbReference type="EMBL" id="EF083111">
    <property type="protein sequence ID" value="ABK22462.1"/>
    <property type="molecule type" value="mRNA"/>
</dbReference>
<reference evidence="2" key="1">
    <citation type="journal article" date="2008" name="BMC Genomics">
        <title>A conifer genomics resource of 200,000 spruce (Picea spp.) ESTs and 6,464 high-quality, sequence-finished full-length cDNAs for Sitka spruce (Picea sitchensis).</title>
        <authorList>
            <person name="Ralph S.G."/>
            <person name="Chun H.J."/>
            <person name="Kolosova N."/>
            <person name="Cooper D."/>
            <person name="Oddy C."/>
            <person name="Ritland C.E."/>
            <person name="Kirkpatrick R."/>
            <person name="Moore R."/>
            <person name="Barber S."/>
            <person name="Holt R.A."/>
            <person name="Jones S.J."/>
            <person name="Marra M.A."/>
            <person name="Douglas C.J."/>
            <person name="Ritland K."/>
            <person name="Bohlmann J."/>
        </authorList>
    </citation>
    <scope>NUCLEOTIDE SEQUENCE</scope>
    <source>
        <tissue evidence="2">Green portion of the leader tissue</tissue>
    </source>
</reference>
<feature type="compositionally biased region" description="Acidic residues" evidence="1">
    <location>
        <begin position="109"/>
        <end position="119"/>
    </location>
</feature>
<protein>
    <submittedName>
        <fullName evidence="2">Uncharacterized protein</fullName>
    </submittedName>
</protein>
<organism evidence="2">
    <name type="scientific">Picea sitchensis</name>
    <name type="common">Sitka spruce</name>
    <name type="synonym">Pinus sitchensis</name>
    <dbReference type="NCBI Taxonomy" id="3332"/>
    <lineage>
        <taxon>Eukaryota</taxon>
        <taxon>Viridiplantae</taxon>
        <taxon>Streptophyta</taxon>
        <taxon>Embryophyta</taxon>
        <taxon>Tracheophyta</taxon>
        <taxon>Spermatophyta</taxon>
        <taxon>Pinopsida</taxon>
        <taxon>Pinidae</taxon>
        <taxon>Conifers I</taxon>
        <taxon>Pinales</taxon>
        <taxon>Pinaceae</taxon>
        <taxon>Picea</taxon>
    </lineage>
</organism>
<dbReference type="AlphaFoldDB" id="A9NPA1"/>
<feature type="region of interest" description="Disordered" evidence="1">
    <location>
        <begin position="1"/>
        <end position="162"/>
    </location>
</feature>
<feature type="compositionally biased region" description="Pro residues" evidence="1">
    <location>
        <begin position="143"/>
        <end position="152"/>
    </location>
</feature>
<name>A9NPA1_PICSI</name>
<accession>A9NPA1</accession>
<sequence>MAAVNKRQPPPGYPTGGEAKEQAPQVDNKAQETNGEDDGETDRGLSAQFRIGRPKPRSHDRYPGPGFVPFDDYDPAPPRRPYNRASVYDYPAPPGHTRPVFQQNVSYEVSDDEDEDDYEGGYVHQPIRKPQEYYRRQTYVVDQPPPPPPPPPPRRRPAFAPQSNYYVMDEYARY</sequence>
<proteinExistence type="evidence at transcript level"/>
<evidence type="ECO:0000313" key="2">
    <source>
        <dbReference type="EMBL" id="ABK22462.1"/>
    </source>
</evidence>
<evidence type="ECO:0000256" key="1">
    <source>
        <dbReference type="SAM" id="MobiDB-lite"/>
    </source>
</evidence>